<evidence type="ECO:0000313" key="3">
    <source>
        <dbReference type="EMBL" id="AAZ47300.1"/>
    </source>
</evidence>
<dbReference type="GO" id="GO:0003700">
    <property type="term" value="F:DNA-binding transcription factor activity"/>
    <property type="evidence" value="ECO:0007669"/>
    <property type="project" value="TreeGrafter"/>
</dbReference>
<dbReference type="SUPFAM" id="SSF47413">
    <property type="entry name" value="lambda repressor-like DNA-binding domains"/>
    <property type="match status" value="1"/>
</dbReference>
<dbReference type="PROSITE" id="PS50943">
    <property type="entry name" value="HTH_CROC1"/>
    <property type="match status" value="1"/>
</dbReference>
<dbReference type="STRING" id="159087.Daro_2567"/>
<dbReference type="HOGENOM" id="CLU_066192_17_7_4"/>
<dbReference type="GO" id="GO:0005829">
    <property type="term" value="C:cytosol"/>
    <property type="evidence" value="ECO:0007669"/>
    <property type="project" value="TreeGrafter"/>
</dbReference>
<dbReference type="InterPro" id="IPR010982">
    <property type="entry name" value="Lambda_DNA-bd_dom_sf"/>
</dbReference>
<dbReference type="InterPro" id="IPR050807">
    <property type="entry name" value="TransReg_Diox_bact_type"/>
</dbReference>
<protein>
    <submittedName>
        <fullName evidence="3">Helix-turn-helix motif protein</fullName>
    </submittedName>
</protein>
<dbReference type="AlphaFoldDB" id="Q47CY1"/>
<sequence length="120" mass="12987">MMAVKKKDSAGLAKHLGGNLCERRKQLGWTQEIVAERVGVDVETVSRIERGAHLPSLPTLDRLAVALRCSAGDLLSKEGPAEASEAATFSAWISELGPDDRAFVMSVVRNCCEHLGQRSK</sequence>
<dbReference type="CDD" id="cd00093">
    <property type="entry name" value="HTH_XRE"/>
    <property type="match status" value="1"/>
</dbReference>
<dbReference type="PANTHER" id="PTHR46797:SF1">
    <property type="entry name" value="METHYLPHOSPHONATE SYNTHASE"/>
    <property type="match status" value="1"/>
</dbReference>
<proteinExistence type="predicted"/>
<dbReference type="eggNOG" id="COG1396">
    <property type="taxonomic scope" value="Bacteria"/>
</dbReference>
<dbReference type="Pfam" id="PF01381">
    <property type="entry name" value="HTH_3"/>
    <property type="match status" value="1"/>
</dbReference>
<accession>Q47CY1</accession>
<name>Q47CY1_DECAR</name>
<evidence type="ECO:0000259" key="2">
    <source>
        <dbReference type="PROSITE" id="PS50943"/>
    </source>
</evidence>
<dbReference type="Gene3D" id="1.10.260.40">
    <property type="entry name" value="lambda repressor-like DNA-binding domains"/>
    <property type="match status" value="1"/>
</dbReference>
<dbReference type="EMBL" id="CP000089">
    <property type="protein sequence ID" value="AAZ47300.1"/>
    <property type="molecule type" value="Genomic_DNA"/>
</dbReference>
<organism evidence="3">
    <name type="scientific">Dechloromonas aromatica (strain RCB)</name>
    <dbReference type="NCBI Taxonomy" id="159087"/>
    <lineage>
        <taxon>Bacteria</taxon>
        <taxon>Pseudomonadati</taxon>
        <taxon>Pseudomonadota</taxon>
        <taxon>Betaproteobacteria</taxon>
        <taxon>Rhodocyclales</taxon>
        <taxon>Azonexaceae</taxon>
        <taxon>Dechloromonas</taxon>
    </lineage>
</organism>
<keyword evidence="1" id="KW-0238">DNA-binding</keyword>
<dbReference type="PANTHER" id="PTHR46797">
    <property type="entry name" value="HTH-TYPE TRANSCRIPTIONAL REGULATOR"/>
    <property type="match status" value="1"/>
</dbReference>
<dbReference type="KEGG" id="dar:Daro_2567"/>
<evidence type="ECO:0000256" key="1">
    <source>
        <dbReference type="ARBA" id="ARBA00023125"/>
    </source>
</evidence>
<dbReference type="InterPro" id="IPR001387">
    <property type="entry name" value="Cro/C1-type_HTH"/>
</dbReference>
<gene>
    <name evidence="3" type="ordered locus">Daro_2567</name>
</gene>
<reference evidence="3" key="1">
    <citation type="submission" date="2005-08" db="EMBL/GenBank/DDBJ databases">
        <title>Complete sequence of Dechloromonas aromatica RCB.</title>
        <authorList>
            <person name="Salinero K.K."/>
            <person name="Copeland A."/>
            <person name="Lucas S."/>
            <person name="Lapidus A."/>
            <person name="Barry K."/>
            <person name="Detter J.C."/>
            <person name="Glavina T."/>
            <person name="Hammon N."/>
            <person name="Israni S."/>
            <person name="Pitluck S."/>
            <person name="Di Bartolo G."/>
            <person name="Trong S."/>
            <person name="Schmutz J."/>
            <person name="Larimer F."/>
            <person name="Land M."/>
            <person name="Ivanova N."/>
            <person name="Richardson P."/>
        </authorList>
    </citation>
    <scope>NUCLEOTIDE SEQUENCE</scope>
    <source>
        <strain evidence="3">RCB</strain>
    </source>
</reference>
<feature type="domain" description="HTH cro/C1-type" evidence="2">
    <location>
        <begin position="22"/>
        <end position="74"/>
    </location>
</feature>
<dbReference type="GO" id="GO:0003677">
    <property type="term" value="F:DNA binding"/>
    <property type="evidence" value="ECO:0007669"/>
    <property type="project" value="UniProtKB-KW"/>
</dbReference>
<dbReference type="SMART" id="SM00530">
    <property type="entry name" value="HTH_XRE"/>
    <property type="match status" value="1"/>
</dbReference>